<evidence type="ECO:0000313" key="3">
    <source>
        <dbReference type="Proteomes" id="UP000178851"/>
    </source>
</evidence>
<accession>A0A1F7YGQ5</accession>
<feature type="compositionally biased region" description="Basic and acidic residues" evidence="1">
    <location>
        <begin position="8"/>
        <end position="34"/>
    </location>
</feature>
<dbReference type="AlphaFoldDB" id="A0A1F7YGQ5"/>
<sequence>MADSTTDVGERHQAAPENKDKAERLAVKKDEVRKSVRNNQDSEANVLVDAFKSGISSEGGLNSSSPIIRETASLHQEARKSADNITEPGEADKLLADLRALYKITGGNYDIDSLPEDKKDLVQRVDVWKKERPLGSLDERNARGLVQKALVNDIVRGEANAQVAGGDITSSLSVTFQKLEAKIGDEGKLAITRKDSVTGQEYITEIRKDGDTWIAEERKVGENGEIISQAKIGASGSTELTLNYTGRRYQRRANPEIKASSEYQGTTATVFSLLSESVLEEQTADHLRWTKDVINPDKLKRDLDGFGERAGQEYFLKGYIVRKAEAELAKEELLKEAGSKNISRAGTRREAYKLQRADKKLKEMEMTLLDIVGQDDKKEDLLKAGQKPEVEFAEATPIDQMTNDQDRKDLIDSRKIEFKDELEQKGGKFAETFGSLDETNQDAQIVALLNIERRIAAGKDNLAEAIKTGDPEIICKFAGEIKHAELEKDAMKAEIDVALAEKRREKSVDSWKTSWKNLVRQVSHGRFPVGSVISATKEVIASHGRLITEKVQQKLNPLIERIKEGTQDIGEDIVEIMNYVDEGLTEAYQVTAGVAIGGVRETVENFHAKMAAGEAKFERTKIEVRKKYYETRHAVDITKQEALMKVGVEVLAAKKHALIGIAKAMPGQEEEQKKKYRERHERLKEAKERLLQWKTKEIQDKMADNPRFAFFAEQIEEHAAQITAEAPPPTTARQEESPAPQPSAAEAEAVKQPEPEIRPEEQGESGKGTGRYEEYVSGTGTSLDNQGQIIRRYLRWDEKSKTVVIEDVDEHGKPTGPRVEMFAATHDIAKVLINSDIKDRLEREGYEVNRNFVPKKPEKSE</sequence>
<name>A0A1F7YGQ5_9BACT</name>
<organism evidence="2 3">
    <name type="scientific">Candidatus Woesebacteria bacterium RIFCSPHIGHO2_01_FULL_39_28</name>
    <dbReference type="NCBI Taxonomy" id="1802496"/>
    <lineage>
        <taxon>Bacteria</taxon>
        <taxon>Candidatus Woeseibacteriota</taxon>
    </lineage>
</organism>
<proteinExistence type="predicted"/>
<gene>
    <name evidence="2" type="ORF">A2627_00665</name>
</gene>
<feature type="compositionally biased region" description="Basic and acidic residues" evidence="1">
    <location>
        <begin position="748"/>
        <end position="761"/>
    </location>
</feature>
<comment type="caution">
    <text evidence="2">The sequence shown here is derived from an EMBL/GenBank/DDBJ whole genome shotgun (WGS) entry which is preliminary data.</text>
</comment>
<evidence type="ECO:0000256" key="1">
    <source>
        <dbReference type="SAM" id="MobiDB-lite"/>
    </source>
</evidence>
<feature type="region of interest" description="Disordered" evidence="1">
    <location>
        <begin position="1"/>
        <end position="42"/>
    </location>
</feature>
<dbReference type="EMBL" id="MGGI01000012">
    <property type="protein sequence ID" value="OGM26524.1"/>
    <property type="molecule type" value="Genomic_DNA"/>
</dbReference>
<reference evidence="2 3" key="1">
    <citation type="journal article" date="2016" name="Nat. Commun.">
        <title>Thousands of microbial genomes shed light on interconnected biogeochemical processes in an aquifer system.</title>
        <authorList>
            <person name="Anantharaman K."/>
            <person name="Brown C.T."/>
            <person name="Hug L.A."/>
            <person name="Sharon I."/>
            <person name="Castelle C.J."/>
            <person name="Probst A.J."/>
            <person name="Thomas B.C."/>
            <person name="Singh A."/>
            <person name="Wilkins M.J."/>
            <person name="Karaoz U."/>
            <person name="Brodie E.L."/>
            <person name="Williams K.H."/>
            <person name="Hubbard S.S."/>
            <person name="Banfield J.F."/>
        </authorList>
    </citation>
    <scope>NUCLEOTIDE SEQUENCE [LARGE SCALE GENOMIC DNA]</scope>
</reference>
<protein>
    <submittedName>
        <fullName evidence="2">Uncharacterized protein</fullName>
    </submittedName>
</protein>
<dbReference type="Proteomes" id="UP000178851">
    <property type="component" value="Unassembled WGS sequence"/>
</dbReference>
<evidence type="ECO:0000313" key="2">
    <source>
        <dbReference type="EMBL" id="OGM26524.1"/>
    </source>
</evidence>
<feature type="region of interest" description="Disordered" evidence="1">
    <location>
        <begin position="725"/>
        <end position="783"/>
    </location>
</feature>